<comment type="caution">
    <text evidence="4">The sequence shown here is derived from an EMBL/GenBank/DDBJ whole genome shotgun (WGS) entry which is preliminary data.</text>
</comment>
<dbReference type="EMBL" id="JGZB01000004">
    <property type="protein sequence ID" value="KFI68298.1"/>
    <property type="molecule type" value="Genomic_DNA"/>
</dbReference>
<gene>
    <name evidence="4" type="ORF">BMAGN_0250</name>
</gene>
<reference evidence="4 5" key="1">
    <citation type="submission" date="2014-03" db="EMBL/GenBank/DDBJ databases">
        <title>Genomics of Bifidobacteria.</title>
        <authorList>
            <person name="Ventura M."/>
            <person name="Milani C."/>
            <person name="Lugli G.A."/>
        </authorList>
    </citation>
    <scope>NUCLEOTIDE SEQUENCE [LARGE SCALE GENOMIC DNA]</scope>
    <source>
        <strain evidence="4 5">LMG 11591</strain>
    </source>
</reference>
<keyword evidence="5" id="KW-1185">Reference proteome</keyword>
<dbReference type="NCBIfam" id="TIGR01167">
    <property type="entry name" value="LPXTG_anchor"/>
    <property type="match status" value="1"/>
</dbReference>
<feature type="chain" id="PRO_5001818903" description="Gram-positive cocci surface proteins LPxTG domain-containing protein" evidence="3">
    <location>
        <begin position="28"/>
        <end position="867"/>
    </location>
</feature>
<feature type="region of interest" description="Disordered" evidence="1">
    <location>
        <begin position="774"/>
        <end position="836"/>
    </location>
</feature>
<organism evidence="4 5">
    <name type="scientific">Bifidobacterium magnum</name>
    <dbReference type="NCBI Taxonomy" id="1692"/>
    <lineage>
        <taxon>Bacteria</taxon>
        <taxon>Bacillati</taxon>
        <taxon>Actinomycetota</taxon>
        <taxon>Actinomycetes</taxon>
        <taxon>Bifidobacteriales</taxon>
        <taxon>Bifidobacteriaceae</taxon>
        <taxon>Bifidobacterium</taxon>
    </lineage>
</organism>
<feature type="transmembrane region" description="Helical" evidence="2">
    <location>
        <begin position="841"/>
        <end position="861"/>
    </location>
</feature>
<accession>A0A087BB98</accession>
<evidence type="ECO:0000313" key="4">
    <source>
        <dbReference type="EMBL" id="KFI68298.1"/>
    </source>
</evidence>
<dbReference type="Proteomes" id="UP000029052">
    <property type="component" value="Unassembled WGS sequence"/>
</dbReference>
<evidence type="ECO:0000256" key="1">
    <source>
        <dbReference type="SAM" id="MobiDB-lite"/>
    </source>
</evidence>
<name>A0A087BB98_9BIFI</name>
<sequence>MKKRFASAVGIVSAVAMLMSGAVGASAREATDLNNLITNSYVALNGNGMTFEKVSHPTKGLETTDGVVDYVGGGNIDTLADGEGDRGQSYSYAAQSEGDWVYIGTMYGGLGVNAILNSGIGGMGISPEAASSLIDAMYSGHMYKGEPDGKSAGGVLFKFNVKTGETKILMSQSQGIDGGTGIIPTFRSAYKMNGKLYFVGMIMDTNNPELTQREIQMAMAMQNGFPCVYEIDPNNGDKLTRVYNSVDVNGFRQLVNNKVFTSTRALGSFGNTLIAGDVKLPPMAATHRSWPSNNPSDPSSWKTIADSATFDNLPAVKRSDVNGGGGIYQVQEYNGKLYVVICMGSADTENEETGTKRSFAIYVGENHGDATNAADWSWRALAGDTQKGARYSYGLDPERIAAGACTLQVYGDHLYIGDYNDVSSALQGFATHQEFVTQATNLEQSINLYRMDANENVEMLVGDPTEQFPQGGSTGLGSGFDNHMNQYTWQTTVHEGKMYLSTMNTTTLLEPMAQFTNGDILHMSKQEWTTTLNALRTFVEILIKDAQKPAVYSLREGETGETVEATEAKPSADDPEALVDWAVARANDNAGKSGASMFSVQEAEPVTLSDADRATLVDGIRDGSIVPDSVGDAQTIDDLYRINDSLGSLSAALDETASEDFSNTYGELVDLAASIDGVPESFTKMMETLLKLASARNLAAFFKSLPYLAKSKRGFNLFEITDNGNGVQISTVSDDGFGDRFNHGLRIFCPTDDYLLVGTANPFYGTQLWRVANTETKPDDPDTPDTPDTPVDPSDPGTDPAEPAAPGETPDNPDAGTGADDGSHDGANGQESPLATTGSSVLGLAIAGIVALALGVGLLVARKRKLA</sequence>
<keyword evidence="2" id="KW-1133">Transmembrane helix</keyword>
<feature type="compositionally biased region" description="Low complexity" evidence="1">
    <location>
        <begin position="786"/>
        <end position="800"/>
    </location>
</feature>
<evidence type="ECO:0000256" key="2">
    <source>
        <dbReference type="SAM" id="Phobius"/>
    </source>
</evidence>
<dbReference type="AlphaFoldDB" id="A0A087BB98"/>
<dbReference type="STRING" id="1692.BMAGN_0250"/>
<proteinExistence type="predicted"/>
<evidence type="ECO:0008006" key="6">
    <source>
        <dbReference type="Google" id="ProtNLM"/>
    </source>
</evidence>
<keyword evidence="3" id="KW-0732">Signal</keyword>
<protein>
    <recommendedName>
        <fullName evidence="6">Gram-positive cocci surface proteins LPxTG domain-containing protein</fullName>
    </recommendedName>
</protein>
<keyword evidence="2" id="KW-0812">Transmembrane</keyword>
<evidence type="ECO:0000256" key="3">
    <source>
        <dbReference type="SAM" id="SignalP"/>
    </source>
</evidence>
<evidence type="ECO:0000313" key="5">
    <source>
        <dbReference type="Proteomes" id="UP000029052"/>
    </source>
</evidence>
<keyword evidence="2" id="KW-0472">Membrane</keyword>
<feature type="signal peptide" evidence="3">
    <location>
        <begin position="1"/>
        <end position="27"/>
    </location>
</feature>
<dbReference type="eggNOG" id="ENOG502ZACS">
    <property type="taxonomic scope" value="Bacteria"/>
</dbReference>